<dbReference type="AlphaFoldDB" id="A0AAN8K4Q7"/>
<dbReference type="PANTHER" id="PTHR15067">
    <property type="entry name" value="E3 UBIQUITIN-PROTEIN LIGASE RNF8"/>
    <property type="match status" value="1"/>
</dbReference>
<feature type="region of interest" description="Disordered" evidence="11">
    <location>
        <begin position="664"/>
        <end position="723"/>
    </location>
</feature>
<evidence type="ECO:0000256" key="5">
    <source>
        <dbReference type="ARBA" id="ARBA00022723"/>
    </source>
</evidence>
<feature type="transmembrane region" description="Helical" evidence="12">
    <location>
        <begin position="118"/>
        <end position="151"/>
    </location>
</feature>
<dbReference type="Pfam" id="PF13639">
    <property type="entry name" value="zf-RING_2"/>
    <property type="match status" value="1"/>
</dbReference>
<evidence type="ECO:0000256" key="3">
    <source>
        <dbReference type="ARBA" id="ARBA00022679"/>
    </source>
</evidence>
<dbReference type="InterPro" id="IPR057992">
    <property type="entry name" value="TPR_SYVN1_N"/>
</dbReference>
<evidence type="ECO:0000313" key="16">
    <source>
        <dbReference type="Proteomes" id="UP001347796"/>
    </source>
</evidence>
<evidence type="ECO:0008006" key="17">
    <source>
        <dbReference type="Google" id="ProtNLM"/>
    </source>
</evidence>
<dbReference type="PROSITE" id="PS50089">
    <property type="entry name" value="ZF_RING_2"/>
    <property type="match status" value="1"/>
</dbReference>
<dbReference type="FunFam" id="3.30.40.10:FF:000259">
    <property type="entry name" value="E3 ubiquitin protein ligase RIN2"/>
    <property type="match status" value="1"/>
</dbReference>
<evidence type="ECO:0000259" key="13">
    <source>
        <dbReference type="PROSITE" id="PS50089"/>
    </source>
</evidence>
<feature type="transmembrane region" description="Helical" evidence="12">
    <location>
        <begin position="235"/>
        <end position="258"/>
    </location>
</feature>
<dbReference type="CDD" id="cd16455">
    <property type="entry name" value="RING-H2_AMFR"/>
    <property type="match status" value="1"/>
</dbReference>
<dbReference type="EMBL" id="JAZGQO010000006">
    <property type="protein sequence ID" value="KAK6185228.1"/>
    <property type="molecule type" value="Genomic_DNA"/>
</dbReference>
<keyword evidence="9 12" id="KW-0472">Membrane</keyword>
<dbReference type="PROSITE" id="PS51140">
    <property type="entry name" value="CUE"/>
    <property type="match status" value="1"/>
</dbReference>
<protein>
    <recommendedName>
        <fullName evidence="17">E3 ubiquitin-protein ligase AMFR</fullName>
    </recommendedName>
</protein>
<keyword evidence="4 12" id="KW-0812">Transmembrane</keyword>
<evidence type="ECO:0000256" key="6">
    <source>
        <dbReference type="ARBA" id="ARBA00022771"/>
    </source>
</evidence>
<keyword evidence="8 12" id="KW-1133">Transmembrane helix</keyword>
<dbReference type="SMART" id="SM00184">
    <property type="entry name" value="RING"/>
    <property type="match status" value="1"/>
</dbReference>
<keyword evidence="7" id="KW-0862">Zinc</keyword>
<feature type="compositionally biased region" description="Low complexity" evidence="11">
    <location>
        <begin position="687"/>
        <end position="698"/>
    </location>
</feature>
<feature type="transmembrane region" description="Helical" evidence="12">
    <location>
        <begin position="12"/>
        <end position="32"/>
    </location>
</feature>
<keyword evidence="3" id="KW-0808">Transferase</keyword>
<dbReference type="Gene3D" id="3.30.40.10">
    <property type="entry name" value="Zinc/RING finger domain, C3HC4 (zinc finger)"/>
    <property type="match status" value="1"/>
</dbReference>
<dbReference type="InterPro" id="IPR003892">
    <property type="entry name" value="CUE"/>
</dbReference>
<dbReference type="InterPro" id="IPR013083">
    <property type="entry name" value="Znf_RING/FYVE/PHD"/>
</dbReference>
<dbReference type="GO" id="GO:0061630">
    <property type="term" value="F:ubiquitin protein ligase activity"/>
    <property type="evidence" value="ECO:0007669"/>
    <property type="project" value="TreeGrafter"/>
</dbReference>
<organism evidence="15 16">
    <name type="scientific">Patella caerulea</name>
    <name type="common">Rayed Mediterranean limpet</name>
    <dbReference type="NCBI Taxonomy" id="87958"/>
    <lineage>
        <taxon>Eukaryota</taxon>
        <taxon>Metazoa</taxon>
        <taxon>Spiralia</taxon>
        <taxon>Lophotrochozoa</taxon>
        <taxon>Mollusca</taxon>
        <taxon>Gastropoda</taxon>
        <taxon>Patellogastropoda</taxon>
        <taxon>Patelloidea</taxon>
        <taxon>Patellidae</taxon>
        <taxon>Patella</taxon>
    </lineage>
</organism>
<comment type="subcellular location">
    <subcellularLocation>
        <location evidence="1">Membrane</location>
        <topology evidence="1">Multi-pass membrane protein</topology>
    </subcellularLocation>
</comment>
<keyword evidence="16" id="KW-1185">Reference proteome</keyword>
<keyword evidence="5" id="KW-0479">Metal-binding</keyword>
<dbReference type="SUPFAM" id="SSF57850">
    <property type="entry name" value="RING/U-box"/>
    <property type="match status" value="1"/>
</dbReference>
<sequence>MPAISLERIPLPSLQTYTSISAVLLACCLLYAHQTVMSTDTVIITPITDDIKIGSLKSAEAINSTPEKLEVPVKSANPYEILTGQKDDTTEIKVIKSTEDTIETFDENVNITLPYDSYAWNMVFILTTEVWCVWTLVNTTYCALILLAKSIQKIVFGELRVSEQQHLKDKFWNFVFYKFIFVFGVMNVQTMEEVVLWVAWFSSLGFFHLMTQLSKDRFEYLSFSPTTPRSSHIKLLVLLFIVLLSCGGLMAVCIYTGFYAGLTIFSFMAAECILLGIRTLHVLVRYFIHLYDMNVEGVWENRSTYVYFTELVFELAALSIDFTHHLHMLLWGNIFLSMASLVICMQLRYLFYEFQRRIKRHKNYLRVVKNMDAKFPMATTEELEKNADNCAICWEKMDVARKLPCGHLFHNACLRSSLEQDTACPTCRMSLGDDQPVDREGAIPMAAANVPNDNPVANPAVNQPLVNHFFHFDGSRYVSWLPSFSVEVTHTSLLPGQQQQRIQTSQLDNMARQVQNVFPSMPLPTIMDDLRVTRSVDLTIDNILEGRLIVPPTTSLASRTENTDSAAQIIDSVPTMSEENIMTNSDMSQSLYTTSHREELDILPSVENTEELVDESMPSTSTSLSEAFSPGLHVSGGRFSKSSEERMDMLAQRKNTMMTQARRRFLSRTNPDDIDSSETTEYSCEDTTTNLSESNNENAQSRRSLILEATERRLNPTQSELSS</sequence>
<evidence type="ECO:0000256" key="9">
    <source>
        <dbReference type="ARBA" id="ARBA00023136"/>
    </source>
</evidence>
<dbReference type="Gene3D" id="1.10.8.10">
    <property type="entry name" value="DNA helicase RuvA subunit, C-terminal domain"/>
    <property type="match status" value="1"/>
</dbReference>
<dbReference type="Pfam" id="PF02845">
    <property type="entry name" value="CUE"/>
    <property type="match status" value="1"/>
</dbReference>
<dbReference type="Proteomes" id="UP001347796">
    <property type="component" value="Unassembled WGS sequence"/>
</dbReference>
<evidence type="ECO:0000256" key="1">
    <source>
        <dbReference type="ARBA" id="ARBA00004141"/>
    </source>
</evidence>
<feature type="region of interest" description="Disordered" evidence="11">
    <location>
        <begin position="616"/>
        <end position="644"/>
    </location>
</feature>
<evidence type="ECO:0000256" key="11">
    <source>
        <dbReference type="SAM" id="MobiDB-lite"/>
    </source>
</evidence>
<dbReference type="PANTHER" id="PTHR15067:SF5">
    <property type="entry name" value="E3 UBIQUITIN-PROTEIN LIGASE AMFR"/>
    <property type="match status" value="1"/>
</dbReference>
<feature type="transmembrane region" description="Helical" evidence="12">
    <location>
        <begin position="328"/>
        <end position="351"/>
    </location>
</feature>
<feature type="compositionally biased region" description="Polar residues" evidence="11">
    <location>
        <begin position="617"/>
        <end position="626"/>
    </location>
</feature>
<evidence type="ECO:0000313" key="15">
    <source>
        <dbReference type="EMBL" id="KAK6185228.1"/>
    </source>
</evidence>
<dbReference type="GO" id="GO:0008270">
    <property type="term" value="F:zinc ion binding"/>
    <property type="evidence" value="ECO:0007669"/>
    <property type="project" value="UniProtKB-KW"/>
</dbReference>
<reference evidence="15 16" key="1">
    <citation type="submission" date="2024-01" db="EMBL/GenBank/DDBJ databases">
        <title>The genome of the rayed Mediterranean limpet Patella caerulea (Linnaeus, 1758).</title>
        <authorList>
            <person name="Anh-Thu Weber A."/>
            <person name="Halstead-Nussloch G."/>
        </authorList>
    </citation>
    <scope>NUCLEOTIDE SEQUENCE [LARGE SCALE GENOMIC DNA]</scope>
    <source>
        <strain evidence="15">AATW-2023a</strain>
        <tissue evidence="15">Whole specimen</tissue>
    </source>
</reference>
<dbReference type="GO" id="GO:0006511">
    <property type="term" value="P:ubiquitin-dependent protein catabolic process"/>
    <property type="evidence" value="ECO:0007669"/>
    <property type="project" value="TreeGrafter"/>
</dbReference>
<dbReference type="GO" id="GO:0000151">
    <property type="term" value="C:ubiquitin ligase complex"/>
    <property type="evidence" value="ECO:0007669"/>
    <property type="project" value="TreeGrafter"/>
</dbReference>
<dbReference type="Pfam" id="PF18442">
    <property type="entry name" value="G2BR"/>
    <property type="match status" value="1"/>
</dbReference>
<dbReference type="InterPro" id="IPR040675">
    <property type="entry name" value="AMFR_Ube2g2-bd"/>
</dbReference>
<dbReference type="SMART" id="SM00546">
    <property type="entry name" value="CUE"/>
    <property type="match status" value="1"/>
</dbReference>
<dbReference type="Pfam" id="PF25563">
    <property type="entry name" value="TPR_SYVN1_N"/>
    <property type="match status" value="1"/>
</dbReference>
<dbReference type="GO" id="GO:0005829">
    <property type="term" value="C:cytosol"/>
    <property type="evidence" value="ECO:0007669"/>
    <property type="project" value="TreeGrafter"/>
</dbReference>
<name>A0AAN8K4Q7_PATCE</name>
<dbReference type="InterPro" id="IPR001841">
    <property type="entry name" value="Znf_RING"/>
</dbReference>
<feature type="domain" description="CUE" evidence="14">
    <location>
        <begin position="506"/>
        <end position="548"/>
    </location>
</feature>
<proteinExistence type="predicted"/>
<comment type="pathway">
    <text evidence="2">Protein modification; protein ubiquitination.</text>
</comment>
<evidence type="ECO:0000256" key="8">
    <source>
        <dbReference type="ARBA" id="ARBA00022989"/>
    </source>
</evidence>
<dbReference type="GO" id="GO:0030968">
    <property type="term" value="P:endoplasmic reticulum unfolded protein response"/>
    <property type="evidence" value="ECO:0007669"/>
    <property type="project" value="TreeGrafter"/>
</dbReference>
<evidence type="ECO:0000256" key="4">
    <source>
        <dbReference type="ARBA" id="ARBA00022692"/>
    </source>
</evidence>
<feature type="transmembrane region" description="Helical" evidence="12">
    <location>
        <begin position="264"/>
        <end position="284"/>
    </location>
</feature>
<evidence type="ECO:0000256" key="7">
    <source>
        <dbReference type="ARBA" id="ARBA00022833"/>
    </source>
</evidence>
<accession>A0AAN8K4Q7</accession>
<comment type="caution">
    <text evidence="15">The sequence shown here is derived from an EMBL/GenBank/DDBJ whole genome shotgun (WGS) entry which is preliminary data.</text>
</comment>
<evidence type="ECO:0000256" key="2">
    <source>
        <dbReference type="ARBA" id="ARBA00004906"/>
    </source>
</evidence>
<gene>
    <name evidence="15" type="ORF">SNE40_007506</name>
</gene>
<evidence type="ECO:0000256" key="12">
    <source>
        <dbReference type="SAM" id="Phobius"/>
    </source>
</evidence>
<dbReference type="GO" id="GO:0070936">
    <property type="term" value="P:protein K48-linked ubiquitination"/>
    <property type="evidence" value="ECO:0007669"/>
    <property type="project" value="TreeGrafter"/>
</dbReference>
<dbReference type="CDD" id="cd14421">
    <property type="entry name" value="CUE_AMFR"/>
    <property type="match status" value="1"/>
</dbReference>
<dbReference type="GO" id="GO:0005783">
    <property type="term" value="C:endoplasmic reticulum"/>
    <property type="evidence" value="ECO:0007669"/>
    <property type="project" value="TreeGrafter"/>
</dbReference>
<keyword evidence="6 10" id="KW-0863">Zinc-finger</keyword>
<dbReference type="GO" id="GO:0043130">
    <property type="term" value="F:ubiquitin binding"/>
    <property type="evidence" value="ECO:0007669"/>
    <property type="project" value="InterPro"/>
</dbReference>
<dbReference type="GO" id="GO:0016020">
    <property type="term" value="C:membrane"/>
    <property type="evidence" value="ECO:0007669"/>
    <property type="project" value="UniProtKB-SubCell"/>
</dbReference>
<evidence type="ECO:0000256" key="10">
    <source>
        <dbReference type="PROSITE-ProRule" id="PRU00175"/>
    </source>
</evidence>
<feature type="domain" description="RING-type" evidence="13">
    <location>
        <begin position="390"/>
        <end position="428"/>
    </location>
</feature>
<evidence type="ECO:0000259" key="14">
    <source>
        <dbReference type="PROSITE" id="PS51140"/>
    </source>
</evidence>